<dbReference type="Gene3D" id="2.60.120.200">
    <property type="match status" value="1"/>
</dbReference>
<dbReference type="EMBL" id="MT939486">
    <property type="protein sequence ID" value="QOI71406.1"/>
    <property type="molecule type" value="Genomic_DNA"/>
</dbReference>
<dbReference type="Pfam" id="PF13385">
    <property type="entry name" value="Laminin_G_3"/>
    <property type="match status" value="1"/>
</dbReference>
<evidence type="ECO:0000313" key="2">
    <source>
        <dbReference type="Proteomes" id="UP000594095"/>
    </source>
</evidence>
<protein>
    <submittedName>
        <fullName evidence="1">Uncharacterized protein</fullName>
    </submittedName>
</protein>
<proteinExistence type="predicted"/>
<reference evidence="1 2" key="1">
    <citation type="submission" date="2020-08" db="EMBL/GenBank/DDBJ databases">
        <title>Complete genome sequence of Erwinia phage pEa_SNUABM_12.</title>
        <authorList>
            <person name="Kim S.G."/>
            <person name="Lee S.B."/>
            <person name="Park S.C."/>
        </authorList>
    </citation>
    <scope>NUCLEOTIDE SEQUENCE [LARGE SCALE GENOMIC DNA]</scope>
</reference>
<organism evidence="1 2">
    <name type="scientific">Erwinia phage pEa_SNUABM_12</name>
    <dbReference type="NCBI Taxonomy" id="2768773"/>
    <lineage>
        <taxon>Viruses</taxon>
        <taxon>Duplodnaviria</taxon>
        <taxon>Heunggongvirae</taxon>
        <taxon>Uroviricota</taxon>
        <taxon>Caudoviricetes</taxon>
        <taxon>Eneladusvirus</taxon>
        <taxon>Eneladusvirus BF</taxon>
    </lineage>
</organism>
<evidence type="ECO:0000313" key="1">
    <source>
        <dbReference type="EMBL" id="QOI71406.1"/>
    </source>
</evidence>
<dbReference type="Proteomes" id="UP000594095">
    <property type="component" value="Genome"/>
</dbReference>
<dbReference type="InterPro" id="IPR013320">
    <property type="entry name" value="ConA-like_dom_sf"/>
</dbReference>
<gene>
    <name evidence="1" type="ORF">pEaSNUABM12_00489</name>
</gene>
<accession>A0A7L8ZLR0</accession>
<sequence>MLPFPRISEYGNVAKNWYTGSNVVLAFDSNNFIPNTNFNDYKSKIISIDKQNASSPNPTLNTGVASPYGSGIALYGALLVAGSSQIPPSFSTSSFTIDMWYSQSSTAGIEFIPYGMYRQLAPNDNKYLLWFYGVDTQGMRYQNNGANIIRPKSNYSSLFTSTWKHIAYVYDSTSNMNYFFINGILVDSFTYTVASPSSATICGVGGHVNSPSGTVHSIVERVRFRTGAVWTENFDINNIYPI</sequence>
<name>A0A7L8ZLR0_9CAUD</name>
<dbReference type="SUPFAM" id="SSF49899">
    <property type="entry name" value="Concanavalin A-like lectins/glucanases"/>
    <property type="match status" value="1"/>
</dbReference>